<reference evidence="1 2" key="1">
    <citation type="submission" date="2019-09" db="EMBL/GenBank/DDBJ databases">
        <authorList>
            <person name="Ou C."/>
        </authorList>
    </citation>
    <scope>NUCLEOTIDE SEQUENCE [LARGE SCALE GENOMIC DNA]</scope>
    <source>
        <strain evidence="1">S2</strain>
        <tissue evidence="1">Leaf</tissue>
    </source>
</reference>
<evidence type="ECO:0000313" key="1">
    <source>
        <dbReference type="EMBL" id="KAB2627969.1"/>
    </source>
</evidence>
<dbReference type="AlphaFoldDB" id="A0A5N5HIZ6"/>
<protein>
    <submittedName>
        <fullName evidence="1">Protein ASPARTIC PROTEASE IN GUARD CELL 2-like</fullName>
    </submittedName>
</protein>
<proteinExistence type="predicted"/>
<dbReference type="Proteomes" id="UP000327157">
    <property type="component" value="Chromosome 8"/>
</dbReference>
<name>A0A5N5HIZ6_9ROSA</name>
<keyword evidence="1" id="KW-0378">Hydrolase</keyword>
<gene>
    <name evidence="1" type="ORF">D8674_032764</name>
</gene>
<keyword evidence="2" id="KW-1185">Reference proteome</keyword>
<evidence type="ECO:0000313" key="2">
    <source>
        <dbReference type="Proteomes" id="UP000327157"/>
    </source>
</evidence>
<organism evidence="1 2">
    <name type="scientific">Pyrus ussuriensis x Pyrus communis</name>
    <dbReference type="NCBI Taxonomy" id="2448454"/>
    <lineage>
        <taxon>Eukaryota</taxon>
        <taxon>Viridiplantae</taxon>
        <taxon>Streptophyta</taxon>
        <taxon>Embryophyta</taxon>
        <taxon>Tracheophyta</taxon>
        <taxon>Spermatophyta</taxon>
        <taxon>Magnoliopsida</taxon>
        <taxon>eudicotyledons</taxon>
        <taxon>Gunneridae</taxon>
        <taxon>Pentapetalae</taxon>
        <taxon>rosids</taxon>
        <taxon>fabids</taxon>
        <taxon>Rosales</taxon>
        <taxon>Rosaceae</taxon>
        <taxon>Amygdaloideae</taxon>
        <taxon>Maleae</taxon>
        <taxon>Pyrus</taxon>
    </lineage>
</organism>
<dbReference type="EMBL" id="SMOL01000148">
    <property type="protein sequence ID" value="KAB2627969.1"/>
    <property type="molecule type" value="Genomic_DNA"/>
</dbReference>
<dbReference type="GO" id="GO:0006508">
    <property type="term" value="P:proteolysis"/>
    <property type="evidence" value="ECO:0007669"/>
    <property type="project" value="UniProtKB-KW"/>
</dbReference>
<keyword evidence="1" id="KW-0645">Protease</keyword>
<reference evidence="2" key="2">
    <citation type="submission" date="2019-10" db="EMBL/GenBank/DDBJ databases">
        <title>A de novo genome assembly of a pear dwarfing rootstock.</title>
        <authorList>
            <person name="Wang F."/>
            <person name="Wang J."/>
            <person name="Li S."/>
            <person name="Zhang Y."/>
            <person name="Fang M."/>
            <person name="Ma L."/>
            <person name="Zhao Y."/>
            <person name="Jiang S."/>
        </authorList>
    </citation>
    <scope>NUCLEOTIDE SEQUENCE [LARGE SCALE GENOMIC DNA]</scope>
</reference>
<dbReference type="GO" id="GO:0008233">
    <property type="term" value="F:peptidase activity"/>
    <property type="evidence" value="ECO:0007669"/>
    <property type="project" value="UniProtKB-KW"/>
</dbReference>
<sequence length="101" mass="10770">MATSWSAWAWARLRRNSRSYSAPAATSLGHNANLVFGLVTHRKTHLRPLSLPLTPTSPATLPRVLSSQHPVLLAVVPPPPVFTANGLETAPSQSASGPKRS</sequence>
<reference evidence="1 2" key="3">
    <citation type="submission" date="2019-11" db="EMBL/GenBank/DDBJ databases">
        <title>A de novo genome assembly of a pear dwarfing rootstock.</title>
        <authorList>
            <person name="Wang F."/>
            <person name="Wang J."/>
            <person name="Li S."/>
            <person name="Zhang Y."/>
            <person name="Fang M."/>
            <person name="Ma L."/>
            <person name="Zhao Y."/>
            <person name="Jiang S."/>
        </authorList>
    </citation>
    <scope>NUCLEOTIDE SEQUENCE [LARGE SCALE GENOMIC DNA]</scope>
    <source>
        <strain evidence="1">S2</strain>
        <tissue evidence="1">Leaf</tissue>
    </source>
</reference>
<comment type="caution">
    <text evidence="1">The sequence shown here is derived from an EMBL/GenBank/DDBJ whole genome shotgun (WGS) entry which is preliminary data.</text>
</comment>
<accession>A0A5N5HIZ6</accession>